<proteinExistence type="predicted"/>
<sequence length="51" mass="5657">MMMNVPEASCMCAVCYPQFGSILCIVCSRKGGLKAWADDVKCRGRPSFFFT</sequence>
<evidence type="ECO:0000313" key="2">
    <source>
        <dbReference type="Proteomes" id="UP000076858"/>
    </source>
</evidence>
<dbReference type="EMBL" id="LRGB01003375">
    <property type="protein sequence ID" value="KZS03002.1"/>
    <property type="molecule type" value="Genomic_DNA"/>
</dbReference>
<dbReference type="Proteomes" id="UP000076858">
    <property type="component" value="Unassembled WGS sequence"/>
</dbReference>
<reference evidence="1 2" key="1">
    <citation type="submission" date="2016-03" db="EMBL/GenBank/DDBJ databases">
        <title>EvidentialGene: Evidence-directed Construction of Genes on Genomes.</title>
        <authorList>
            <person name="Gilbert D.G."/>
            <person name="Choi J.-H."/>
            <person name="Mockaitis K."/>
            <person name="Colbourne J."/>
            <person name="Pfrender M."/>
        </authorList>
    </citation>
    <scope>NUCLEOTIDE SEQUENCE [LARGE SCALE GENOMIC DNA]</scope>
    <source>
        <strain evidence="1 2">Xinb3</strain>
        <tissue evidence="1">Complete organism</tissue>
    </source>
</reference>
<gene>
    <name evidence="1" type="ORF">APZ42_034469</name>
</gene>
<dbReference type="AlphaFoldDB" id="A0A164K724"/>
<accession>A0A164K724</accession>
<protein>
    <submittedName>
        <fullName evidence="1">Uncharacterized protein</fullName>
    </submittedName>
</protein>
<name>A0A164K724_9CRUS</name>
<keyword evidence="2" id="KW-1185">Reference proteome</keyword>
<evidence type="ECO:0000313" key="1">
    <source>
        <dbReference type="EMBL" id="KZS03002.1"/>
    </source>
</evidence>
<organism evidence="1 2">
    <name type="scientific">Daphnia magna</name>
    <dbReference type="NCBI Taxonomy" id="35525"/>
    <lineage>
        <taxon>Eukaryota</taxon>
        <taxon>Metazoa</taxon>
        <taxon>Ecdysozoa</taxon>
        <taxon>Arthropoda</taxon>
        <taxon>Crustacea</taxon>
        <taxon>Branchiopoda</taxon>
        <taxon>Diplostraca</taxon>
        <taxon>Cladocera</taxon>
        <taxon>Anomopoda</taxon>
        <taxon>Daphniidae</taxon>
        <taxon>Daphnia</taxon>
    </lineage>
</organism>
<comment type="caution">
    <text evidence="1">The sequence shown here is derived from an EMBL/GenBank/DDBJ whole genome shotgun (WGS) entry which is preliminary data.</text>
</comment>